<dbReference type="InterPro" id="IPR005886">
    <property type="entry name" value="UDP_G4E"/>
</dbReference>
<dbReference type="GO" id="GO:0005829">
    <property type="term" value="C:cytosol"/>
    <property type="evidence" value="ECO:0007669"/>
    <property type="project" value="TreeGrafter"/>
</dbReference>
<feature type="domain" description="NAD(P)-binding" evidence="10">
    <location>
        <begin position="4"/>
        <end position="324"/>
    </location>
</feature>
<dbReference type="RefSeq" id="WP_043115447.1">
    <property type="nucleotide sequence ID" value="NZ_JRAA01000001.1"/>
</dbReference>
<evidence type="ECO:0000256" key="8">
    <source>
        <dbReference type="ARBA" id="ARBA00023235"/>
    </source>
</evidence>
<evidence type="ECO:0000313" key="11">
    <source>
        <dbReference type="EMBL" id="KHF25770.1"/>
    </source>
</evidence>
<dbReference type="CDD" id="cd05247">
    <property type="entry name" value="UDP_G4E_1_SDR_e"/>
    <property type="match status" value="1"/>
</dbReference>
<dbReference type="EMBL" id="MPNX01000003">
    <property type="protein sequence ID" value="OOY35641.1"/>
    <property type="molecule type" value="Genomic_DNA"/>
</dbReference>
<comment type="subunit">
    <text evidence="9">Homodimer.</text>
</comment>
<dbReference type="Gene3D" id="3.40.50.720">
    <property type="entry name" value="NAD(P)-binding Rossmann-like Domain"/>
    <property type="match status" value="1"/>
</dbReference>
<dbReference type="InterPro" id="IPR016040">
    <property type="entry name" value="NAD(P)-bd_dom"/>
</dbReference>
<dbReference type="EC" id="5.1.3.2" evidence="5 9"/>
<keyword evidence="13" id="KW-1185">Reference proteome</keyword>
<evidence type="ECO:0000256" key="7">
    <source>
        <dbReference type="ARBA" id="ARBA00023027"/>
    </source>
</evidence>
<dbReference type="NCBIfam" id="NF007956">
    <property type="entry name" value="PRK10675.1"/>
    <property type="match status" value="1"/>
</dbReference>
<dbReference type="EMBL" id="JRAA01000001">
    <property type="protein sequence ID" value="KHF25770.1"/>
    <property type="molecule type" value="Genomic_DNA"/>
</dbReference>
<dbReference type="PANTHER" id="PTHR43725">
    <property type="entry name" value="UDP-GLUCOSE 4-EPIMERASE"/>
    <property type="match status" value="1"/>
</dbReference>
<evidence type="ECO:0000313" key="14">
    <source>
        <dbReference type="Proteomes" id="UP000190962"/>
    </source>
</evidence>
<dbReference type="Pfam" id="PF16363">
    <property type="entry name" value="GDP_Man_Dehyd"/>
    <property type="match status" value="1"/>
</dbReference>
<dbReference type="GeneID" id="86990879"/>
<comment type="cofactor">
    <cofactor evidence="2 9">
        <name>NAD(+)</name>
        <dbReference type="ChEBI" id="CHEBI:57540"/>
    </cofactor>
</comment>
<dbReference type="UniPathway" id="UPA00214"/>
<gene>
    <name evidence="12" type="ORF">BOV88_03070</name>
    <name evidence="11" type="ORF">JV46_12990</name>
</gene>
<accession>A0A0B0H9K6</accession>
<evidence type="ECO:0000313" key="13">
    <source>
        <dbReference type="Proteomes" id="UP000030856"/>
    </source>
</evidence>
<evidence type="ECO:0000256" key="9">
    <source>
        <dbReference type="RuleBase" id="RU366046"/>
    </source>
</evidence>
<dbReference type="NCBIfam" id="TIGR01179">
    <property type="entry name" value="galE"/>
    <property type="match status" value="1"/>
</dbReference>
<reference evidence="11 13" key="1">
    <citation type="journal article" date="2014" name="BMC Genomics">
        <title>The genome of the intracellular bacterium of the coastal bivalve, Solemya velum: a blueprint for thriving in and out of symbiosis.</title>
        <authorList>
            <person name="Dmytrenko O."/>
            <person name="Russell S.L."/>
            <person name="Loo W.T."/>
            <person name="Fontanez K.M."/>
            <person name="Liao L."/>
            <person name="Roeselers G."/>
            <person name="Sharma R."/>
            <person name="Stewart F.J."/>
            <person name="Newton I.L."/>
            <person name="Woyke T."/>
            <person name="Wu D."/>
            <person name="Lang J.M."/>
            <person name="Eisen J.A."/>
            <person name="Cavanaugh C.M."/>
        </authorList>
    </citation>
    <scope>NUCLEOTIDE SEQUENCE [LARGE SCALE GENOMIC DNA]</scope>
    <source>
        <strain evidence="11 13">WH</strain>
    </source>
</reference>
<keyword evidence="7 9" id="KW-0520">NAD</keyword>
<evidence type="ECO:0000256" key="1">
    <source>
        <dbReference type="ARBA" id="ARBA00000083"/>
    </source>
</evidence>
<dbReference type="PATRIC" id="fig|2340.3.peg.284"/>
<comment type="caution">
    <text evidence="11">The sequence shown here is derived from an EMBL/GenBank/DDBJ whole genome shotgun (WGS) entry which is preliminary data.</text>
</comment>
<name>A0A0B0H9K6_SOVGS</name>
<dbReference type="OrthoDB" id="9803010at2"/>
<dbReference type="AlphaFoldDB" id="A0A0B0H9K6"/>
<organism evidence="11 13">
    <name type="scientific">Solemya velum gill symbiont</name>
    <dbReference type="NCBI Taxonomy" id="2340"/>
    <lineage>
        <taxon>Bacteria</taxon>
        <taxon>Pseudomonadati</taxon>
        <taxon>Pseudomonadota</taxon>
        <taxon>Gammaproteobacteria</taxon>
        <taxon>sulfur-oxidizing symbionts</taxon>
    </lineage>
</organism>
<protein>
    <recommendedName>
        <fullName evidence="6 9">UDP-glucose 4-epimerase</fullName>
        <ecNumber evidence="5 9">5.1.3.2</ecNumber>
    </recommendedName>
</protein>
<sequence length="338" mass="36951">MKVLVTGGAGYIGTHALLKLLDCGHDVLVVDNYCNSSPIALQRVRKLAGRDFESLQIDIRDTEQLTQAMLAFQPQAVIHFAGLKSICESIEQPLRYYSNNVEGSISLLKAMNKAACHNFIFSSSATVYGPPQYLPYDEQHPVNAATPYGSCKLMVEEILGDWCKSVPGAAAISLRYFNPVGAHNSGEIGEDPLGIPNNLMPCIAQTAVGRLAQLKVFGSDYKTRDGTGERDYIHVMDLAHAHVAALDYLEHCNGFDAFNIGTGKVVTVLELVKAFENSSGKDIPLEVVERRTGDLACVYADASKAGRLLNWSAELDVDAMCSDTWRWQSQNPQGYTDE</sequence>
<dbReference type="Proteomes" id="UP000190962">
    <property type="component" value="Unassembled WGS sequence"/>
</dbReference>
<dbReference type="InterPro" id="IPR036291">
    <property type="entry name" value="NAD(P)-bd_dom_sf"/>
</dbReference>
<dbReference type="PANTHER" id="PTHR43725:SF47">
    <property type="entry name" value="UDP-GLUCOSE 4-EPIMERASE"/>
    <property type="match status" value="1"/>
</dbReference>
<dbReference type="STRING" id="2340.JV46_12990"/>
<proteinExistence type="inferred from homology"/>
<dbReference type="eggNOG" id="COG1087">
    <property type="taxonomic scope" value="Bacteria"/>
</dbReference>
<keyword evidence="9" id="KW-0119">Carbohydrate metabolism</keyword>
<dbReference type="GO" id="GO:0006012">
    <property type="term" value="P:galactose metabolic process"/>
    <property type="evidence" value="ECO:0007669"/>
    <property type="project" value="UniProtKB-UniPathway"/>
</dbReference>
<evidence type="ECO:0000256" key="4">
    <source>
        <dbReference type="ARBA" id="ARBA00007637"/>
    </source>
</evidence>
<comment type="similarity">
    <text evidence="4 9">Belongs to the NAD(P)-dependent epimerase/dehydratase family.</text>
</comment>
<evidence type="ECO:0000259" key="10">
    <source>
        <dbReference type="Pfam" id="PF16363"/>
    </source>
</evidence>
<evidence type="ECO:0000256" key="6">
    <source>
        <dbReference type="ARBA" id="ARBA00018569"/>
    </source>
</evidence>
<dbReference type="SUPFAM" id="SSF51735">
    <property type="entry name" value="NAD(P)-binding Rossmann-fold domains"/>
    <property type="match status" value="1"/>
</dbReference>
<keyword evidence="8 9" id="KW-0413">Isomerase</keyword>
<evidence type="ECO:0000256" key="2">
    <source>
        <dbReference type="ARBA" id="ARBA00001911"/>
    </source>
</evidence>
<comment type="pathway">
    <text evidence="3 9">Carbohydrate metabolism; galactose metabolism.</text>
</comment>
<dbReference type="Proteomes" id="UP000030856">
    <property type="component" value="Unassembled WGS sequence"/>
</dbReference>
<evidence type="ECO:0000256" key="3">
    <source>
        <dbReference type="ARBA" id="ARBA00004947"/>
    </source>
</evidence>
<comment type="catalytic activity">
    <reaction evidence="1 9">
        <text>UDP-alpha-D-glucose = UDP-alpha-D-galactose</text>
        <dbReference type="Rhea" id="RHEA:22168"/>
        <dbReference type="ChEBI" id="CHEBI:58885"/>
        <dbReference type="ChEBI" id="CHEBI:66914"/>
        <dbReference type="EC" id="5.1.3.2"/>
    </reaction>
</comment>
<reference evidence="12 14" key="2">
    <citation type="submission" date="2016-11" db="EMBL/GenBank/DDBJ databases">
        <title>Mixed transmission modes and dynamic genome evolution in an obligate animal-bacterial symbiosis.</title>
        <authorList>
            <person name="Russell S.L."/>
            <person name="Corbett-Detig R.B."/>
            <person name="Cavanaugh C.M."/>
        </authorList>
    </citation>
    <scope>NUCLEOTIDE SEQUENCE [LARGE SCALE GENOMIC DNA]</scope>
    <source>
        <strain evidence="12">MA-KB16</strain>
    </source>
</reference>
<dbReference type="GO" id="GO:0003978">
    <property type="term" value="F:UDP-glucose 4-epimerase activity"/>
    <property type="evidence" value="ECO:0007669"/>
    <property type="project" value="UniProtKB-UniRule"/>
</dbReference>
<evidence type="ECO:0000256" key="5">
    <source>
        <dbReference type="ARBA" id="ARBA00013189"/>
    </source>
</evidence>
<dbReference type="Gene3D" id="3.90.25.10">
    <property type="entry name" value="UDP-galactose 4-epimerase, domain 1"/>
    <property type="match status" value="1"/>
</dbReference>
<evidence type="ECO:0000313" key="12">
    <source>
        <dbReference type="EMBL" id="OOY35641.1"/>
    </source>
</evidence>